<keyword evidence="1" id="KW-0479">Metal-binding</keyword>
<feature type="region of interest" description="Disordered" evidence="2">
    <location>
        <begin position="172"/>
        <end position="215"/>
    </location>
</feature>
<feature type="compositionally biased region" description="Polar residues" evidence="2">
    <location>
        <begin position="303"/>
        <end position="316"/>
    </location>
</feature>
<evidence type="ECO:0000256" key="2">
    <source>
        <dbReference type="SAM" id="MobiDB-lite"/>
    </source>
</evidence>
<feature type="region of interest" description="Disordered" evidence="2">
    <location>
        <begin position="293"/>
        <end position="316"/>
    </location>
</feature>
<evidence type="ECO:0000256" key="1">
    <source>
        <dbReference type="PROSITE-ProRule" id="PRU00042"/>
    </source>
</evidence>
<feature type="domain" description="C2H2-type" evidence="3">
    <location>
        <begin position="92"/>
        <end position="114"/>
    </location>
</feature>
<dbReference type="InterPro" id="IPR013087">
    <property type="entry name" value="Znf_C2H2_type"/>
</dbReference>
<keyword evidence="1" id="KW-0862">Zinc</keyword>
<dbReference type="PROSITE" id="PS50157">
    <property type="entry name" value="ZINC_FINGER_C2H2_2"/>
    <property type="match status" value="1"/>
</dbReference>
<gene>
    <name evidence="4" type="ORF">SBAD_LOCUS4867</name>
</gene>
<keyword evidence="1" id="KW-0863">Zinc-finger</keyword>
<reference evidence="4 5" key="2">
    <citation type="submission" date="2018-11" db="EMBL/GenBank/DDBJ databases">
        <authorList>
            <consortium name="Pathogen Informatics"/>
        </authorList>
    </citation>
    <scope>NUCLEOTIDE SEQUENCE [LARGE SCALE GENOMIC DNA]</scope>
</reference>
<evidence type="ECO:0000313" key="5">
    <source>
        <dbReference type="Proteomes" id="UP000270296"/>
    </source>
</evidence>
<dbReference type="GO" id="GO:0000492">
    <property type="term" value="P:box C/D snoRNP assembly"/>
    <property type="evidence" value="ECO:0007669"/>
    <property type="project" value="TreeGrafter"/>
</dbReference>
<accession>A0A183IMM1</accession>
<dbReference type="Proteomes" id="UP000270296">
    <property type="component" value="Unassembled WGS sequence"/>
</dbReference>
<protein>
    <submittedName>
        <fullName evidence="6">C2H2-type domain-containing protein</fullName>
    </submittedName>
</protein>
<dbReference type="WBParaSite" id="SBAD_0000506601-mRNA-1">
    <property type="protein sequence ID" value="SBAD_0000506601-mRNA-1"/>
    <property type="gene ID" value="SBAD_0000506601"/>
</dbReference>
<dbReference type="PANTHER" id="PTHR13309">
    <property type="entry name" value="NUCLEAR FRAGILE X MENTAL RETARDATION PROTEIN INTERACTING PROTEIN 1"/>
    <property type="match status" value="1"/>
</dbReference>
<dbReference type="PANTHER" id="PTHR13309:SF0">
    <property type="entry name" value="FMR1-INTERACTING PROTEIN NUFIP1"/>
    <property type="match status" value="1"/>
</dbReference>
<keyword evidence="5" id="KW-1185">Reference proteome</keyword>
<sequence>MTANPKVSSSMLCDRRYVRNDVRDVCDMSPQHSAYSSFDPPPPVRLSSTDFASSSMSAVGSRRGFKIPHIPAAKSRNSGDRKPHTQEREPQFTCKNCWKYFNTKKFYDQHLSFHIKCSEENCSFEATPKVLAKHILMTHDFVVRSSPSSDERWLKARKRNFPTAQKVADAKAEAVQPGASSDSVFGSLALPDRHKRPKTSASDCENRQPTPRRDFDDSKCNELMWLGIFLMKVFLVRIEQTGTFVKTNLLPRDQGAISFFQLFHEEKRHETSVLLQCIRYVVQNNFFQAEKTMPLSDGHRTATSEPQTPTITSSPQ</sequence>
<dbReference type="InterPro" id="IPR039136">
    <property type="entry name" value="NUFIP1-like"/>
</dbReference>
<dbReference type="GO" id="GO:0008270">
    <property type="term" value="F:zinc ion binding"/>
    <property type="evidence" value="ECO:0007669"/>
    <property type="project" value="UniProtKB-KW"/>
</dbReference>
<organism evidence="6">
    <name type="scientific">Soboliphyme baturini</name>
    <dbReference type="NCBI Taxonomy" id="241478"/>
    <lineage>
        <taxon>Eukaryota</taxon>
        <taxon>Metazoa</taxon>
        <taxon>Ecdysozoa</taxon>
        <taxon>Nematoda</taxon>
        <taxon>Enoplea</taxon>
        <taxon>Dorylaimia</taxon>
        <taxon>Dioctophymatida</taxon>
        <taxon>Dioctophymatoidea</taxon>
        <taxon>Soboliphymatidae</taxon>
        <taxon>Soboliphyme</taxon>
    </lineage>
</organism>
<proteinExistence type="predicted"/>
<evidence type="ECO:0000313" key="6">
    <source>
        <dbReference type="WBParaSite" id="SBAD_0000506601-mRNA-1"/>
    </source>
</evidence>
<evidence type="ECO:0000313" key="4">
    <source>
        <dbReference type="EMBL" id="VDP05594.1"/>
    </source>
</evidence>
<feature type="compositionally biased region" description="Polar residues" evidence="2">
    <location>
        <begin position="199"/>
        <end position="209"/>
    </location>
</feature>
<dbReference type="OrthoDB" id="273070at2759"/>
<dbReference type="GO" id="GO:0003723">
    <property type="term" value="F:RNA binding"/>
    <property type="evidence" value="ECO:0007669"/>
    <property type="project" value="InterPro"/>
</dbReference>
<dbReference type="PROSITE" id="PS00028">
    <property type="entry name" value="ZINC_FINGER_C2H2_1"/>
    <property type="match status" value="1"/>
</dbReference>
<dbReference type="AlphaFoldDB" id="A0A183IMM1"/>
<dbReference type="SMART" id="SM00355">
    <property type="entry name" value="ZnF_C2H2"/>
    <property type="match status" value="2"/>
</dbReference>
<dbReference type="GO" id="GO:0005634">
    <property type="term" value="C:nucleus"/>
    <property type="evidence" value="ECO:0007669"/>
    <property type="project" value="TreeGrafter"/>
</dbReference>
<evidence type="ECO:0000259" key="3">
    <source>
        <dbReference type="PROSITE" id="PS50157"/>
    </source>
</evidence>
<feature type="region of interest" description="Disordered" evidence="2">
    <location>
        <begin position="60"/>
        <end position="88"/>
    </location>
</feature>
<name>A0A183IMM1_9BILA</name>
<reference evidence="6" key="1">
    <citation type="submission" date="2016-06" db="UniProtKB">
        <authorList>
            <consortium name="WormBaseParasite"/>
        </authorList>
    </citation>
    <scope>IDENTIFICATION</scope>
</reference>
<feature type="compositionally biased region" description="Basic and acidic residues" evidence="2">
    <location>
        <begin position="77"/>
        <end position="88"/>
    </location>
</feature>
<dbReference type="EMBL" id="UZAM01008598">
    <property type="protein sequence ID" value="VDP05594.1"/>
    <property type="molecule type" value="Genomic_DNA"/>
</dbReference>